<dbReference type="OrthoDB" id="1880037at2759"/>
<dbReference type="GO" id="GO:0080183">
    <property type="term" value="P:response to photooxidative stress"/>
    <property type="evidence" value="ECO:0007669"/>
    <property type="project" value="InterPro"/>
</dbReference>
<dbReference type="FunCoup" id="A0A2G5D253">
    <property type="interactions" value="256"/>
</dbReference>
<dbReference type="InterPro" id="IPR040340">
    <property type="entry name" value="CEST/Y3IP1"/>
</dbReference>
<dbReference type="AlphaFoldDB" id="A0A2G5D253"/>
<dbReference type="InParanoid" id="A0A2G5D253"/>
<feature type="region of interest" description="Disordered" evidence="1">
    <location>
        <begin position="315"/>
        <end position="347"/>
    </location>
</feature>
<feature type="region of interest" description="Disordered" evidence="1">
    <location>
        <begin position="38"/>
        <end position="61"/>
    </location>
</feature>
<evidence type="ECO:0000313" key="2">
    <source>
        <dbReference type="EMBL" id="PIA37595.1"/>
    </source>
</evidence>
<dbReference type="GO" id="GO:0048564">
    <property type="term" value="P:photosystem I assembly"/>
    <property type="evidence" value="ECO:0007669"/>
    <property type="project" value="InterPro"/>
</dbReference>
<reference evidence="2 3" key="1">
    <citation type="submission" date="2017-09" db="EMBL/GenBank/DDBJ databases">
        <title>WGS assembly of Aquilegia coerulea Goldsmith.</title>
        <authorList>
            <person name="Hodges S."/>
            <person name="Kramer E."/>
            <person name="Nordborg M."/>
            <person name="Tomkins J."/>
            <person name="Borevitz J."/>
            <person name="Derieg N."/>
            <person name="Yan J."/>
            <person name="Mihaltcheva S."/>
            <person name="Hayes R.D."/>
            <person name="Rokhsar D."/>
        </authorList>
    </citation>
    <scope>NUCLEOTIDE SEQUENCE [LARGE SCALE GENOMIC DNA]</scope>
    <source>
        <strain evidence="3">cv. Goldsmith</strain>
    </source>
</reference>
<protein>
    <submittedName>
        <fullName evidence="2">Uncharacterized protein</fullName>
    </submittedName>
</protein>
<dbReference type="PANTHER" id="PTHR33672">
    <property type="entry name" value="YCF3-INTERACTING PROTEIN 1, CHLOROPLASTIC"/>
    <property type="match status" value="1"/>
</dbReference>
<evidence type="ECO:0000313" key="3">
    <source>
        <dbReference type="Proteomes" id="UP000230069"/>
    </source>
</evidence>
<dbReference type="PANTHER" id="PTHR33672:SF24">
    <property type="entry name" value="OS01G0798600 PROTEIN"/>
    <property type="match status" value="1"/>
</dbReference>
<keyword evidence="3" id="KW-1185">Reference proteome</keyword>
<dbReference type="Proteomes" id="UP000230069">
    <property type="component" value="Unassembled WGS sequence"/>
</dbReference>
<evidence type="ECO:0000256" key="1">
    <source>
        <dbReference type="SAM" id="MobiDB-lite"/>
    </source>
</evidence>
<accession>A0A2G5D253</accession>
<dbReference type="GO" id="GO:0009535">
    <property type="term" value="C:chloroplast thylakoid membrane"/>
    <property type="evidence" value="ECO:0007669"/>
    <property type="project" value="InterPro"/>
</dbReference>
<feature type="compositionally biased region" description="Polar residues" evidence="1">
    <location>
        <begin position="334"/>
        <end position="347"/>
    </location>
</feature>
<sequence>MLVRTSLDAMLPSLDYGSQGEYICKEFCLYMDGSGRSTDSEESHTTLNNERQISVDPMSLKQSARNSAECESFSFVPLTPTTKDTRLHQPVLLPAVKSKFVSASLPSSATSSPRSGSILMNIKKWRNQKSSVSSLARQQSTTVSPFASQVSILRKSKSCGEGRLSMPSDEFDLWTRNLNSSRHESRPSEDLYEYENYDYYEDDRRNTQKQSKFREEDFKCGACLFLPGFAKGKPVRPRKEQREIISRTVSLEKFECGSWASSARISYAEQNGGSVSSYFDLPLELIRDNANDTHSPVATAFVFEKDRKGVLKKCTSREGTPGKPVESSRHVRFSISNPKSQPASPSCISPRLLKARDDFNAYLQAQEI</sequence>
<organism evidence="2 3">
    <name type="scientific">Aquilegia coerulea</name>
    <name type="common">Rocky mountain columbine</name>
    <dbReference type="NCBI Taxonomy" id="218851"/>
    <lineage>
        <taxon>Eukaryota</taxon>
        <taxon>Viridiplantae</taxon>
        <taxon>Streptophyta</taxon>
        <taxon>Embryophyta</taxon>
        <taxon>Tracheophyta</taxon>
        <taxon>Spermatophyta</taxon>
        <taxon>Magnoliopsida</taxon>
        <taxon>Ranunculales</taxon>
        <taxon>Ranunculaceae</taxon>
        <taxon>Thalictroideae</taxon>
        <taxon>Aquilegia</taxon>
    </lineage>
</organism>
<name>A0A2G5D253_AQUCA</name>
<proteinExistence type="predicted"/>
<dbReference type="STRING" id="218851.A0A2G5D253"/>
<dbReference type="EMBL" id="KZ305047">
    <property type="protein sequence ID" value="PIA37595.1"/>
    <property type="molecule type" value="Genomic_DNA"/>
</dbReference>
<gene>
    <name evidence="2" type="ORF">AQUCO_03000275v1</name>
</gene>